<feature type="compositionally biased region" description="Low complexity" evidence="1">
    <location>
        <begin position="128"/>
        <end position="147"/>
    </location>
</feature>
<gene>
    <name evidence="2" type="ORF">LHYA1_G006576</name>
</gene>
<dbReference type="Proteomes" id="UP000431533">
    <property type="component" value="Unassembled WGS sequence"/>
</dbReference>
<feature type="compositionally biased region" description="Polar residues" evidence="1">
    <location>
        <begin position="99"/>
        <end position="110"/>
    </location>
</feature>
<comment type="caution">
    <text evidence="2">The sequence shown here is derived from an EMBL/GenBank/DDBJ whole genome shotgun (WGS) entry which is preliminary data.</text>
</comment>
<dbReference type="AlphaFoldDB" id="A0A8H8QW88"/>
<evidence type="ECO:0000313" key="3">
    <source>
        <dbReference type="Proteomes" id="UP000431533"/>
    </source>
</evidence>
<sequence length="239" mass="27244">MRPSQNPSGSNSRWARGLPSSRLDANAYFRSEARRLAPNPRQGLSNMDDLYQRMDLGGSGNSFPASSQRQPCASTSSHLPLLEHMGTTRLPLLDHTRTSHPTQRPTGHSGESSRRSDSEHNTRMATRQTQYQQLPLQDQQDQEQWAQNQLSQSWDKCDQGYQWIRDIGGYRCSGGSHFVTDELVAEGKGYYFQKTTTQRGAFYSTAWTGPLDRRTHHTVLNYLKYQHPPNSFATRGWRP</sequence>
<feature type="compositionally biased region" description="Polar residues" evidence="1">
    <location>
        <begin position="1"/>
        <end position="13"/>
    </location>
</feature>
<keyword evidence="3" id="KW-1185">Reference proteome</keyword>
<dbReference type="GeneID" id="41986774"/>
<dbReference type="EMBL" id="QGMH01000167">
    <property type="protein sequence ID" value="TVY23686.1"/>
    <property type="molecule type" value="Genomic_DNA"/>
</dbReference>
<evidence type="ECO:0000256" key="1">
    <source>
        <dbReference type="SAM" id="MobiDB-lite"/>
    </source>
</evidence>
<feature type="region of interest" description="Disordered" evidence="1">
    <location>
        <begin position="51"/>
        <end position="75"/>
    </location>
</feature>
<feature type="compositionally biased region" description="Polar residues" evidence="1">
    <location>
        <begin position="61"/>
        <end position="75"/>
    </location>
</feature>
<feature type="region of interest" description="Disordered" evidence="1">
    <location>
        <begin position="1"/>
        <end position="22"/>
    </location>
</feature>
<feature type="region of interest" description="Disordered" evidence="1">
    <location>
        <begin position="94"/>
        <end position="147"/>
    </location>
</feature>
<proteinExistence type="predicted"/>
<name>A0A8H8QW88_9HELO</name>
<accession>A0A8H8QW88</accession>
<dbReference type="OrthoDB" id="3565083at2759"/>
<reference evidence="2 3" key="1">
    <citation type="submission" date="2018-05" db="EMBL/GenBank/DDBJ databases">
        <title>Genome sequencing and assembly of the regulated plant pathogen Lachnellula willkommii and related sister species for the development of diagnostic species identification markers.</title>
        <authorList>
            <person name="Giroux E."/>
            <person name="Bilodeau G."/>
        </authorList>
    </citation>
    <scope>NUCLEOTIDE SEQUENCE [LARGE SCALE GENOMIC DNA]</scope>
    <source>
        <strain evidence="2 3">CBS 185.66</strain>
    </source>
</reference>
<organism evidence="2 3">
    <name type="scientific">Lachnellula hyalina</name>
    <dbReference type="NCBI Taxonomy" id="1316788"/>
    <lineage>
        <taxon>Eukaryota</taxon>
        <taxon>Fungi</taxon>
        <taxon>Dikarya</taxon>
        <taxon>Ascomycota</taxon>
        <taxon>Pezizomycotina</taxon>
        <taxon>Leotiomycetes</taxon>
        <taxon>Helotiales</taxon>
        <taxon>Lachnaceae</taxon>
        <taxon>Lachnellula</taxon>
    </lineage>
</organism>
<feature type="compositionally biased region" description="Basic and acidic residues" evidence="1">
    <location>
        <begin position="111"/>
        <end position="122"/>
    </location>
</feature>
<protein>
    <submittedName>
        <fullName evidence="2">Uncharacterized protein</fullName>
    </submittedName>
</protein>
<evidence type="ECO:0000313" key="2">
    <source>
        <dbReference type="EMBL" id="TVY23686.1"/>
    </source>
</evidence>
<dbReference type="RefSeq" id="XP_031002474.1">
    <property type="nucleotide sequence ID" value="XM_031151513.1"/>
</dbReference>